<name>A0A7M5VA10_9CNID</name>
<protein>
    <submittedName>
        <fullName evidence="2">Uncharacterized protein</fullName>
    </submittedName>
</protein>
<feature type="signal peptide" evidence="1">
    <location>
        <begin position="1"/>
        <end position="18"/>
    </location>
</feature>
<proteinExistence type="predicted"/>
<keyword evidence="3" id="KW-1185">Reference proteome</keyword>
<dbReference type="OrthoDB" id="5985519at2759"/>
<sequence length="105" mass="11401">MLKFISVVLLVLVVKYEALQCTGDCQKQPTPLDCKGGSVVKLPCGFCQECAKSEGETCGCIGCKKTDNFIIDENTPHGTLVFGRCEKGLKCQIKRGIKGKCVKLQ</sequence>
<organism evidence="2 3">
    <name type="scientific">Clytia hemisphaerica</name>
    <dbReference type="NCBI Taxonomy" id="252671"/>
    <lineage>
        <taxon>Eukaryota</taxon>
        <taxon>Metazoa</taxon>
        <taxon>Cnidaria</taxon>
        <taxon>Hydrozoa</taxon>
        <taxon>Hydroidolina</taxon>
        <taxon>Leptothecata</taxon>
        <taxon>Obeliida</taxon>
        <taxon>Clytiidae</taxon>
        <taxon>Clytia</taxon>
    </lineage>
</organism>
<evidence type="ECO:0000313" key="3">
    <source>
        <dbReference type="Proteomes" id="UP000594262"/>
    </source>
</evidence>
<dbReference type="Gene3D" id="4.10.40.20">
    <property type="match status" value="1"/>
</dbReference>
<dbReference type="EnsemblMetazoa" id="CLYHEMT012455.1">
    <property type="protein sequence ID" value="CLYHEMP012455.1"/>
    <property type="gene ID" value="CLYHEMG012455"/>
</dbReference>
<feature type="chain" id="PRO_5029729663" evidence="1">
    <location>
        <begin position="19"/>
        <end position="105"/>
    </location>
</feature>
<evidence type="ECO:0000313" key="2">
    <source>
        <dbReference type="EnsemblMetazoa" id="CLYHEMP012455.1"/>
    </source>
</evidence>
<dbReference type="SUPFAM" id="SSF57184">
    <property type="entry name" value="Growth factor receptor domain"/>
    <property type="match status" value="1"/>
</dbReference>
<dbReference type="Proteomes" id="UP000594262">
    <property type="component" value="Unplaced"/>
</dbReference>
<reference evidence="2" key="1">
    <citation type="submission" date="2021-01" db="UniProtKB">
        <authorList>
            <consortium name="EnsemblMetazoa"/>
        </authorList>
    </citation>
    <scope>IDENTIFICATION</scope>
</reference>
<dbReference type="AlphaFoldDB" id="A0A7M5VA10"/>
<accession>A0A7M5VA10</accession>
<keyword evidence="1" id="KW-0732">Signal</keyword>
<evidence type="ECO:0000256" key="1">
    <source>
        <dbReference type="SAM" id="SignalP"/>
    </source>
</evidence>
<dbReference type="InterPro" id="IPR009030">
    <property type="entry name" value="Growth_fac_rcpt_cys_sf"/>
</dbReference>